<dbReference type="Gene3D" id="1.20.5.2210">
    <property type="match status" value="1"/>
</dbReference>
<dbReference type="InterPro" id="IPR008688">
    <property type="entry name" value="ATP_synth_Bsub_B/MI25"/>
</dbReference>
<keyword evidence="7 8" id="KW-0472">Membrane</keyword>
<dbReference type="OrthoDB" id="67388at2759"/>
<keyword evidence="3 8" id="KW-0375">Hydrogen ion transport</keyword>
<dbReference type="SUPFAM" id="SSF161060">
    <property type="entry name" value="ATP synthase B chain-like"/>
    <property type="match status" value="1"/>
</dbReference>
<evidence type="ECO:0000256" key="3">
    <source>
        <dbReference type="ARBA" id="ARBA00022781"/>
    </source>
</evidence>
<sequence length="238" mass="26444">MSVQSLSRFALANVSKAKFISPRVSAAVFSRSMSTEHQDPAAKAHSLIDMLPGDNFVTKTGYIAATTGATAFLISKEIYVFNEESIIVAALAGMLTLLYSKMREPLNSWAKDYSTSLETILNKARGEHKAAVISKVDSLSQLKEIVPMTKNMFALSREMVVMLSEINELKQKIAIRNEVKAVLDSHVRYEESVRQNEQRVVASKVITNIRNQLTNPKVQQEIINQCLVDLKGLKVTNV</sequence>
<name>A0A2T9Y7F2_9FUNG</name>
<comment type="function">
    <text evidence="8">Subunit b, of the mitochondrial membrane ATP synthase complex (F(1)F(0) ATP synthase or Complex V) that produces ATP from ADP in the presence of a proton gradient across the membrane which is generated by electron transport complexes of the respiratory chain. ATP synthase complex consist of a soluble F(1) head domain - the catalytic core - and a membrane F(1) domain - the membrane proton channel. These two domains are linked by a central stalk rotating inside the F(1) region and a stationary peripheral stalk. During catalysis, ATP synthesis in the catalytic domain of F(1) is coupled via a rotary mechanism of the central stalk subunits to proton translocation. In vivo, can only synthesize ATP although its ATP hydrolase activity can be activated artificially in vitro. Part of the complex F(0) domain. Part of the complex F(0) domain and the peripheric stalk, which acts as a stator to hold the catalytic alpha(3)beta(3) subcomplex and subunit a/ATP6 static relative to the rotary elements.</text>
</comment>
<evidence type="ECO:0000256" key="6">
    <source>
        <dbReference type="ARBA" id="ARBA00023128"/>
    </source>
</evidence>
<keyword evidence="10" id="KW-1185">Reference proteome</keyword>
<accession>A0A2T9Y7F2</accession>
<reference evidence="9 10" key="1">
    <citation type="journal article" date="2018" name="MBio">
        <title>Comparative Genomics Reveals the Core Gene Toolbox for the Fungus-Insect Symbiosis.</title>
        <authorList>
            <person name="Wang Y."/>
            <person name="Stata M."/>
            <person name="Wang W."/>
            <person name="Stajich J.E."/>
            <person name="White M.M."/>
            <person name="Moncalvo J.M."/>
        </authorList>
    </citation>
    <scope>NUCLEOTIDE SEQUENCE [LARGE SCALE GENOMIC DNA]</scope>
    <source>
        <strain evidence="9 10">SWE-8-4</strain>
    </source>
</reference>
<keyword evidence="1 8" id="KW-0813">Transport</keyword>
<proteinExistence type="inferred from homology"/>
<comment type="caution">
    <text evidence="9">The sequence shown here is derived from an EMBL/GenBank/DDBJ whole genome shotgun (WGS) entry which is preliminary data.</text>
</comment>
<evidence type="ECO:0000256" key="1">
    <source>
        <dbReference type="ARBA" id="ARBA00022448"/>
    </source>
</evidence>
<comment type="subcellular location">
    <subcellularLocation>
        <location evidence="8">Mitochondrion</location>
    </subcellularLocation>
    <subcellularLocation>
        <location evidence="8">Mitochondrion inner membrane</location>
    </subcellularLocation>
</comment>
<dbReference type="GO" id="GO:0045259">
    <property type="term" value="C:proton-transporting ATP synthase complex"/>
    <property type="evidence" value="ECO:0007669"/>
    <property type="project" value="UniProtKB-KW"/>
</dbReference>
<organism evidence="9 10">
    <name type="scientific">Smittium simulii</name>
    <dbReference type="NCBI Taxonomy" id="133385"/>
    <lineage>
        <taxon>Eukaryota</taxon>
        <taxon>Fungi</taxon>
        <taxon>Fungi incertae sedis</taxon>
        <taxon>Zoopagomycota</taxon>
        <taxon>Kickxellomycotina</taxon>
        <taxon>Harpellomycetes</taxon>
        <taxon>Harpellales</taxon>
        <taxon>Legeriomycetaceae</taxon>
        <taxon>Smittium</taxon>
    </lineage>
</organism>
<evidence type="ECO:0000256" key="2">
    <source>
        <dbReference type="ARBA" id="ARBA00022547"/>
    </source>
</evidence>
<evidence type="ECO:0000256" key="5">
    <source>
        <dbReference type="ARBA" id="ARBA00023065"/>
    </source>
</evidence>
<dbReference type="STRING" id="133385.A0A2T9Y7F2"/>
<dbReference type="PANTHER" id="PTHR12733">
    <property type="entry name" value="MITOCHONDRIAL ATP SYNTHASE B CHAIN"/>
    <property type="match status" value="1"/>
</dbReference>
<keyword evidence="5 8" id="KW-0406">Ion transport</keyword>
<keyword evidence="4 8" id="KW-0999">Mitochondrion inner membrane</keyword>
<dbReference type="PANTHER" id="PTHR12733:SF3">
    <property type="entry name" value="ATP SYNTHASE F(0) COMPLEX SUBUNIT B1, MITOCHONDRIAL"/>
    <property type="match status" value="1"/>
</dbReference>
<dbReference type="EMBL" id="MBFR01000399">
    <property type="protein sequence ID" value="PVU88271.1"/>
    <property type="molecule type" value="Genomic_DNA"/>
</dbReference>
<dbReference type="InterPro" id="IPR013837">
    <property type="entry name" value="ATP_synth_F0_suB"/>
</dbReference>
<comment type="similarity">
    <text evidence="8">Belongs to the eukaryotic ATPase B chain family.</text>
</comment>
<protein>
    <recommendedName>
        <fullName evidence="8">ATP synthase subunit 4</fullName>
    </recommendedName>
</protein>
<dbReference type="GO" id="GO:0046933">
    <property type="term" value="F:proton-transporting ATP synthase activity, rotational mechanism"/>
    <property type="evidence" value="ECO:0007669"/>
    <property type="project" value="TreeGrafter"/>
</dbReference>
<dbReference type="AlphaFoldDB" id="A0A2T9Y7F2"/>
<evidence type="ECO:0000256" key="4">
    <source>
        <dbReference type="ARBA" id="ARBA00022792"/>
    </source>
</evidence>
<dbReference type="GO" id="GO:0005743">
    <property type="term" value="C:mitochondrial inner membrane"/>
    <property type="evidence" value="ECO:0007669"/>
    <property type="project" value="UniProtKB-SubCell"/>
</dbReference>
<keyword evidence="2 8" id="KW-0138">CF(0)</keyword>
<comment type="subunit">
    <text evidence="8">F-type ATPases have 2 components, CF(1) - the catalytic core - and CF(0) - the membrane proton channel. In yeast, the dimeric form of ATP synthase consists of 17 polypeptides: alpha, beta, gamma, delta, epsilon, 4 (B), 5 (OSCP), 6 (A), 8, 9 (C), d, E (Tim11), f, g, h, i/j and k.</text>
</comment>
<keyword evidence="6 8" id="KW-0496">Mitochondrion</keyword>
<gene>
    <name evidence="9" type="ORF">BB561_005945</name>
</gene>
<evidence type="ECO:0000256" key="7">
    <source>
        <dbReference type="ARBA" id="ARBA00023136"/>
    </source>
</evidence>
<evidence type="ECO:0000256" key="8">
    <source>
        <dbReference type="RuleBase" id="RU368017"/>
    </source>
</evidence>
<dbReference type="Pfam" id="PF05405">
    <property type="entry name" value="Mt_ATP-synt_B"/>
    <property type="match status" value="1"/>
</dbReference>
<dbReference type="Proteomes" id="UP000245383">
    <property type="component" value="Unassembled WGS sequence"/>
</dbReference>
<evidence type="ECO:0000313" key="9">
    <source>
        <dbReference type="EMBL" id="PVU88271.1"/>
    </source>
</evidence>
<evidence type="ECO:0000313" key="10">
    <source>
        <dbReference type="Proteomes" id="UP000245383"/>
    </source>
</evidence>